<gene>
    <name evidence="2" type="ORF">APZ42_031441</name>
</gene>
<dbReference type="AlphaFoldDB" id="A0A164MVX5"/>
<protein>
    <submittedName>
        <fullName evidence="2">Uncharacterized protein</fullName>
    </submittedName>
</protein>
<keyword evidence="3" id="KW-1185">Reference proteome</keyword>
<feature type="compositionally biased region" description="Polar residues" evidence="1">
    <location>
        <begin position="39"/>
        <end position="50"/>
    </location>
</feature>
<organism evidence="2 3">
    <name type="scientific">Daphnia magna</name>
    <dbReference type="NCBI Taxonomy" id="35525"/>
    <lineage>
        <taxon>Eukaryota</taxon>
        <taxon>Metazoa</taxon>
        <taxon>Ecdysozoa</taxon>
        <taxon>Arthropoda</taxon>
        <taxon>Crustacea</taxon>
        <taxon>Branchiopoda</taxon>
        <taxon>Diplostraca</taxon>
        <taxon>Cladocera</taxon>
        <taxon>Anomopoda</taxon>
        <taxon>Daphniidae</taxon>
        <taxon>Daphnia</taxon>
    </lineage>
</organism>
<dbReference type="EMBL" id="LRGB01002937">
    <property type="protein sequence ID" value="KZS05412.1"/>
    <property type="molecule type" value="Genomic_DNA"/>
</dbReference>
<feature type="region of interest" description="Disordered" evidence="1">
    <location>
        <begin position="1"/>
        <end position="71"/>
    </location>
</feature>
<comment type="caution">
    <text evidence="2">The sequence shown here is derived from an EMBL/GenBank/DDBJ whole genome shotgun (WGS) entry which is preliminary data.</text>
</comment>
<evidence type="ECO:0000313" key="3">
    <source>
        <dbReference type="Proteomes" id="UP000076858"/>
    </source>
</evidence>
<reference evidence="2 3" key="1">
    <citation type="submission" date="2016-03" db="EMBL/GenBank/DDBJ databases">
        <title>EvidentialGene: Evidence-directed Construction of Genes on Genomes.</title>
        <authorList>
            <person name="Gilbert D.G."/>
            <person name="Choi J.-H."/>
            <person name="Mockaitis K."/>
            <person name="Colbourne J."/>
            <person name="Pfrender M."/>
        </authorList>
    </citation>
    <scope>NUCLEOTIDE SEQUENCE [LARGE SCALE GENOMIC DNA]</scope>
    <source>
        <strain evidence="2 3">Xinb3</strain>
        <tissue evidence="2">Complete organism</tissue>
    </source>
</reference>
<proteinExistence type="predicted"/>
<dbReference type="Proteomes" id="UP000076858">
    <property type="component" value="Unassembled WGS sequence"/>
</dbReference>
<accession>A0A164MVX5</accession>
<evidence type="ECO:0000313" key="2">
    <source>
        <dbReference type="EMBL" id="KZS05412.1"/>
    </source>
</evidence>
<evidence type="ECO:0000256" key="1">
    <source>
        <dbReference type="SAM" id="MobiDB-lite"/>
    </source>
</evidence>
<sequence length="323" mass="36037">MGGLSILDVNNKGRGQQEKKRKKLAMPGESTTDNDSDNEIVSQPATQSAVKANKHSKEQSPKKTNNAFRNHAPNYKGYSIGEYHHIGSIILIIRILINKFIHHPLLCTILPASILVTSQTMAIHLNLVIKSANHYGMSSTSFQGMRYPTPTPSPSPVPHEFPNVSAPIIPISAPKRYQHPTSSTQAIECDDPTLGVVSLNVILIYVSRIGLLGKRYLKNSAADYVRRVWSTIFADSLSKEVNWLGRRDKRVNNGLGKRELVLVSSRSQGLVNKLYGIRPNKSFVEMEHELFVQETKQHLRNAIKSRFHSAKLDTQLDVESDAN</sequence>
<name>A0A164MVX5_9CRUS</name>
<dbReference type="OrthoDB" id="6776294at2759"/>